<protein>
    <submittedName>
        <fullName evidence="2">Uncharacterized protein</fullName>
    </submittedName>
</protein>
<evidence type="ECO:0000313" key="3">
    <source>
        <dbReference type="Proteomes" id="UP001177023"/>
    </source>
</evidence>
<proteinExistence type="predicted"/>
<feature type="signal peptide" evidence="1">
    <location>
        <begin position="1"/>
        <end position="16"/>
    </location>
</feature>
<dbReference type="AlphaFoldDB" id="A0AA36CXA8"/>
<comment type="caution">
    <text evidence="2">The sequence shown here is derived from an EMBL/GenBank/DDBJ whole genome shotgun (WGS) entry which is preliminary data.</text>
</comment>
<name>A0AA36CXA8_9BILA</name>
<feature type="chain" id="PRO_5041450721" evidence="1">
    <location>
        <begin position="17"/>
        <end position="187"/>
    </location>
</feature>
<evidence type="ECO:0000313" key="2">
    <source>
        <dbReference type="EMBL" id="CAJ0575931.1"/>
    </source>
</evidence>
<accession>A0AA36CXA8</accession>
<evidence type="ECO:0000256" key="1">
    <source>
        <dbReference type="SAM" id="SignalP"/>
    </source>
</evidence>
<sequence>MLVVVVSLAVFGATLAINPNLQCAPGGSVGPCNATWPCATPSTVCLPIGGGDFGCCMQNQTVPVCPGCKAGQSTGNGSPGQLVCCPSDKLASPNFNVHCAAGKTNGPCGSGNSCTIPNSLCVPTEYGDGCCAGDDIVADCTLTEPYCPYSAELGPCIPGLGCQSGAQCVNSIFSGQACCPNGSVITP</sequence>
<keyword evidence="1" id="KW-0732">Signal</keyword>
<feature type="non-terminal residue" evidence="2">
    <location>
        <position position="1"/>
    </location>
</feature>
<dbReference type="EMBL" id="CATQJA010002641">
    <property type="protein sequence ID" value="CAJ0575931.1"/>
    <property type="molecule type" value="Genomic_DNA"/>
</dbReference>
<dbReference type="Proteomes" id="UP001177023">
    <property type="component" value="Unassembled WGS sequence"/>
</dbReference>
<gene>
    <name evidence="2" type="ORF">MSPICULIGERA_LOCUS14232</name>
</gene>
<keyword evidence="3" id="KW-1185">Reference proteome</keyword>
<reference evidence="2" key="1">
    <citation type="submission" date="2023-06" db="EMBL/GenBank/DDBJ databases">
        <authorList>
            <person name="Delattre M."/>
        </authorList>
    </citation>
    <scope>NUCLEOTIDE SEQUENCE</scope>
    <source>
        <strain evidence="2">AF72</strain>
    </source>
</reference>
<organism evidence="2 3">
    <name type="scientific">Mesorhabditis spiculigera</name>
    <dbReference type="NCBI Taxonomy" id="96644"/>
    <lineage>
        <taxon>Eukaryota</taxon>
        <taxon>Metazoa</taxon>
        <taxon>Ecdysozoa</taxon>
        <taxon>Nematoda</taxon>
        <taxon>Chromadorea</taxon>
        <taxon>Rhabditida</taxon>
        <taxon>Rhabditina</taxon>
        <taxon>Rhabditomorpha</taxon>
        <taxon>Rhabditoidea</taxon>
        <taxon>Rhabditidae</taxon>
        <taxon>Mesorhabditinae</taxon>
        <taxon>Mesorhabditis</taxon>
    </lineage>
</organism>